<dbReference type="EMBL" id="OOIL02000001">
    <property type="protein sequence ID" value="VFQ58244.1"/>
    <property type="molecule type" value="Genomic_DNA"/>
</dbReference>
<dbReference type="Proteomes" id="UP000595140">
    <property type="component" value="Unassembled WGS sequence"/>
</dbReference>
<gene>
    <name evidence="2" type="ORF">CCAM_LOCUS20</name>
</gene>
<organism evidence="2 3">
    <name type="scientific">Cuscuta campestris</name>
    <dbReference type="NCBI Taxonomy" id="132261"/>
    <lineage>
        <taxon>Eukaryota</taxon>
        <taxon>Viridiplantae</taxon>
        <taxon>Streptophyta</taxon>
        <taxon>Embryophyta</taxon>
        <taxon>Tracheophyta</taxon>
        <taxon>Spermatophyta</taxon>
        <taxon>Magnoliopsida</taxon>
        <taxon>eudicotyledons</taxon>
        <taxon>Gunneridae</taxon>
        <taxon>Pentapetalae</taxon>
        <taxon>asterids</taxon>
        <taxon>lamiids</taxon>
        <taxon>Solanales</taxon>
        <taxon>Convolvulaceae</taxon>
        <taxon>Cuscuteae</taxon>
        <taxon>Cuscuta</taxon>
        <taxon>Cuscuta subgen. Grammica</taxon>
        <taxon>Cuscuta sect. Cleistogrammica</taxon>
    </lineage>
</organism>
<protein>
    <submittedName>
        <fullName evidence="2">Uncharacterized protein</fullName>
    </submittedName>
</protein>
<accession>A0A484K3L7</accession>
<evidence type="ECO:0000256" key="1">
    <source>
        <dbReference type="SAM" id="MobiDB-lite"/>
    </source>
</evidence>
<reference evidence="2 3" key="1">
    <citation type="submission" date="2018-04" db="EMBL/GenBank/DDBJ databases">
        <authorList>
            <person name="Vogel A."/>
        </authorList>
    </citation>
    <scope>NUCLEOTIDE SEQUENCE [LARGE SCALE GENOMIC DNA]</scope>
</reference>
<dbReference type="AlphaFoldDB" id="A0A484K3L7"/>
<name>A0A484K3L7_9ASTE</name>
<evidence type="ECO:0000313" key="2">
    <source>
        <dbReference type="EMBL" id="VFQ58244.1"/>
    </source>
</evidence>
<feature type="region of interest" description="Disordered" evidence="1">
    <location>
        <begin position="1"/>
        <end position="23"/>
    </location>
</feature>
<evidence type="ECO:0000313" key="3">
    <source>
        <dbReference type="Proteomes" id="UP000595140"/>
    </source>
</evidence>
<keyword evidence="3" id="KW-1185">Reference proteome</keyword>
<sequence>MKMISFEESHRSLNSLEPPLTRKSSTAAREICEELIPITVCESLPARVHSSSAEKHYGWGTFVETA</sequence>
<feature type="compositionally biased region" description="Basic and acidic residues" evidence="1">
    <location>
        <begin position="1"/>
        <end position="11"/>
    </location>
</feature>
<proteinExistence type="predicted"/>